<comment type="caution">
    <text evidence="2">The sequence shown here is derived from an EMBL/GenBank/DDBJ whole genome shotgun (WGS) entry which is preliminary data.</text>
</comment>
<feature type="compositionally biased region" description="Low complexity" evidence="1">
    <location>
        <begin position="97"/>
        <end position="106"/>
    </location>
</feature>
<organism evidence="2 3">
    <name type="scientific">Fulvimonas soli</name>
    <dbReference type="NCBI Taxonomy" id="155197"/>
    <lineage>
        <taxon>Bacteria</taxon>
        <taxon>Pseudomonadati</taxon>
        <taxon>Pseudomonadota</taxon>
        <taxon>Gammaproteobacteria</taxon>
        <taxon>Lysobacterales</taxon>
        <taxon>Rhodanobacteraceae</taxon>
        <taxon>Fulvimonas</taxon>
    </lineage>
</organism>
<dbReference type="Proteomes" id="UP000245812">
    <property type="component" value="Unassembled WGS sequence"/>
</dbReference>
<evidence type="ECO:0000313" key="3">
    <source>
        <dbReference type="Proteomes" id="UP000245812"/>
    </source>
</evidence>
<gene>
    <name evidence="2" type="ORF">C7456_101233</name>
</gene>
<reference evidence="2 3" key="1">
    <citation type="submission" date="2018-05" db="EMBL/GenBank/DDBJ databases">
        <title>Genomic Encyclopedia of Type Strains, Phase IV (KMG-IV): sequencing the most valuable type-strain genomes for metagenomic binning, comparative biology and taxonomic classification.</title>
        <authorList>
            <person name="Goeker M."/>
        </authorList>
    </citation>
    <scope>NUCLEOTIDE SEQUENCE [LARGE SCALE GENOMIC DNA]</scope>
    <source>
        <strain evidence="2 3">DSM 14263</strain>
    </source>
</reference>
<feature type="region of interest" description="Disordered" evidence="1">
    <location>
        <begin position="97"/>
        <end position="118"/>
    </location>
</feature>
<sequence>MSRRLPCDVLFENASYLVARRMPMRLGAWWSSFYVVSKADGRLVKASGAEKLHLLAALRELKRDGAREGAEAGLLENFAAAVAGRGPATWRTFFRPAAARGRATAPEQVGKRHRSRPA</sequence>
<proteinExistence type="predicted"/>
<dbReference type="AlphaFoldDB" id="A0A316IK54"/>
<protein>
    <submittedName>
        <fullName evidence="2">Uncharacterized protein</fullName>
    </submittedName>
</protein>
<evidence type="ECO:0000256" key="1">
    <source>
        <dbReference type="SAM" id="MobiDB-lite"/>
    </source>
</evidence>
<dbReference type="EMBL" id="QGHC01000001">
    <property type="protein sequence ID" value="PWK92894.1"/>
    <property type="molecule type" value="Genomic_DNA"/>
</dbReference>
<accession>A0A316IK54</accession>
<evidence type="ECO:0000313" key="2">
    <source>
        <dbReference type="EMBL" id="PWK92894.1"/>
    </source>
</evidence>
<keyword evidence="3" id="KW-1185">Reference proteome</keyword>
<name>A0A316IK54_9GAMM</name>